<dbReference type="InterPro" id="IPR019786">
    <property type="entry name" value="Zinc_finger_PHD-type_CS"/>
</dbReference>
<dbReference type="InterPro" id="IPR011011">
    <property type="entry name" value="Znf_FYVE_PHD"/>
</dbReference>
<feature type="compositionally biased region" description="Low complexity" evidence="6">
    <location>
        <begin position="425"/>
        <end position="442"/>
    </location>
</feature>
<dbReference type="PROSITE" id="PS50119">
    <property type="entry name" value="ZF_BBOX"/>
    <property type="match status" value="2"/>
</dbReference>
<organism evidence="10 11">
    <name type="scientific">Ameiurus melas</name>
    <name type="common">Black bullhead</name>
    <name type="synonym">Silurus melas</name>
    <dbReference type="NCBI Taxonomy" id="219545"/>
    <lineage>
        <taxon>Eukaryota</taxon>
        <taxon>Metazoa</taxon>
        <taxon>Chordata</taxon>
        <taxon>Craniata</taxon>
        <taxon>Vertebrata</taxon>
        <taxon>Euteleostomi</taxon>
        <taxon>Actinopterygii</taxon>
        <taxon>Neopterygii</taxon>
        <taxon>Teleostei</taxon>
        <taxon>Ostariophysi</taxon>
        <taxon>Siluriformes</taxon>
        <taxon>Ictaluridae</taxon>
        <taxon>Ameiurus</taxon>
    </lineage>
</organism>
<evidence type="ECO:0000313" key="10">
    <source>
        <dbReference type="EMBL" id="KAF4080659.1"/>
    </source>
</evidence>
<accession>A0A7J6AF34</accession>
<evidence type="ECO:0000256" key="4">
    <source>
        <dbReference type="PROSITE-ProRule" id="PRU00024"/>
    </source>
</evidence>
<dbReference type="InterPro" id="IPR001841">
    <property type="entry name" value="Znf_RING"/>
</dbReference>
<feature type="domain" description="PHD-type" evidence="7">
    <location>
        <begin position="842"/>
        <end position="889"/>
    </location>
</feature>
<keyword evidence="1" id="KW-0479">Metal-binding</keyword>
<evidence type="ECO:0000259" key="7">
    <source>
        <dbReference type="PROSITE" id="PS50016"/>
    </source>
</evidence>
<feature type="compositionally biased region" description="Low complexity" evidence="6">
    <location>
        <begin position="384"/>
        <end position="403"/>
    </location>
</feature>
<keyword evidence="3" id="KW-0862">Zinc</keyword>
<dbReference type="SUPFAM" id="SSF57850">
    <property type="entry name" value="RING/U-box"/>
    <property type="match status" value="1"/>
</dbReference>
<comment type="caution">
    <text evidence="10">The sequence shown here is derived from an EMBL/GenBank/DDBJ whole genome shotgun (WGS) entry which is preliminary data.</text>
</comment>
<keyword evidence="2 4" id="KW-0863">Zinc-finger</keyword>
<evidence type="ECO:0000256" key="5">
    <source>
        <dbReference type="SAM" id="Coils"/>
    </source>
</evidence>
<feature type="compositionally biased region" description="Polar residues" evidence="6">
    <location>
        <begin position="573"/>
        <end position="586"/>
    </location>
</feature>
<dbReference type="GO" id="GO:0045087">
    <property type="term" value="P:innate immune response"/>
    <property type="evidence" value="ECO:0007669"/>
    <property type="project" value="TreeGrafter"/>
</dbReference>
<evidence type="ECO:0000256" key="1">
    <source>
        <dbReference type="ARBA" id="ARBA00022723"/>
    </source>
</evidence>
<evidence type="ECO:0000256" key="3">
    <source>
        <dbReference type="ARBA" id="ARBA00022833"/>
    </source>
</evidence>
<feature type="compositionally biased region" description="Polar residues" evidence="6">
    <location>
        <begin position="484"/>
        <end position="509"/>
    </location>
</feature>
<evidence type="ECO:0000256" key="2">
    <source>
        <dbReference type="ARBA" id="ARBA00022771"/>
    </source>
</evidence>
<reference evidence="10 11" key="1">
    <citation type="submission" date="2020-02" db="EMBL/GenBank/DDBJ databases">
        <title>A chromosome-scale genome assembly of the black bullhead catfish (Ameiurus melas).</title>
        <authorList>
            <person name="Wen M."/>
            <person name="Zham M."/>
            <person name="Cabau C."/>
            <person name="Klopp C."/>
            <person name="Donnadieu C."/>
            <person name="Roques C."/>
            <person name="Bouchez O."/>
            <person name="Lampietro C."/>
            <person name="Jouanno E."/>
            <person name="Herpin A."/>
            <person name="Louis A."/>
            <person name="Berthelot C."/>
            <person name="Parey E."/>
            <person name="Roest-Crollius H."/>
            <person name="Braasch I."/>
            <person name="Postlethwait J."/>
            <person name="Robinson-Rechavi M."/>
            <person name="Echchiki A."/>
            <person name="Begum T."/>
            <person name="Montfort J."/>
            <person name="Schartl M."/>
            <person name="Bobe J."/>
            <person name="Guiguen Y."/>
        </authorList>
    </citation>
    <scope>NUCLEOTIDE SEQUENCE [LARGE SCALE GENOMIC DNA]</scope>
    <source>
        <strain evidence="10">M_S1</strain>
        <tissue evidence="10">Blood</tissue>
    </source>
</reference>
<feature type="region of interest" description="Disordered" evidence="6">
    <location>
        <begin position="531"/>
        <end position="608"/>
    </location>
</feature>
<dbReference type="GO" id="GO:0061630">
    <property type="term" value="F:ubiquitin protein ligase activity"/>
    <property type="evidence" value="ECO:0007669"/>
    <property type="project" value="TreeGrafter"/>
</dbReference>
<keyword evidence="11" id="KW-1185">Reference proteome</keyword>
<dbReference type="SMART" id="SM00249">
    <property type="entry name" value="PHD"/>
    <property type="match status" value="1"/>
</dbReference>
<dbReference type="PANTHER" id="PTHR25462">
    <property type="entry name" value="BONUS, ISOFORM C-RELATED"/>
    <property type="match status" value="1"/>
</dbReference>
<dbReference type="GO" id="GO:0060340">
    <property type="term" value="P:positive regulation of type I interferon-mediated signaling pathway"/>
    <property type="evidence" value="ECO:0007669"/>
    <property type="project" value="TreeGrafter"/>
</dbReference>
<feature type="domain" description="RING-type" evidence="8">
    <location>
        <begin position="47"/>
        <end position="87"/>
    </location>
</feature>
<dbReference type="PROSITE" id="PS50016">
    <property type="entry name" value="ZF_PHD_2"/>
    <property type="match status" value="1"/>
</dbReference>
<evidence type="ECO:0000313" key="11">
    <source>
        <dbReference type="Proteomes" id="UP000593565"/>
    </source>
</evidence>
<dbReference type="InterPro" id="IPR003649">
    <property type="entry name" value="Bbox_C"/>
</dbReference>
<dbReference type="InterPro" id="IPR047153">
    <property type="entry name" value="TRIM45/56/19-like"/>
</dbReference>
<feature type="compositionally biased region" description="Polar residues" evidence="6">
    <location>
        <begin position="593"/>
        <end position="602"/>
    </location>
</feature>
<dbReference type="InterPro" id="IPR001965">
    <property type="entry name" value="Znf_PHD"/>
</dbReference>
<dbReference type="GO" id="GO:0008270">
    <property type="term" value="F:zinc ion binding"/>
    <property type="evidence" value="ECO:0007669"/>
    <property type="project" value="UniProtKB-KW"/>
</dbReference>
<dbReference type="SUPFAM" id="SSF57845">
    <property type="entry name" value="B-box zinc-binding domain"/>
    <property type="match status" value="1"/>
</dbReference>
<proteinExistence type="predicted"/>
<dbReference type="PANTHER" id="PTHR25462:SF299">
    <property type="entry name" value="E3 UBIQUITIN-PROTEIN LIGASE TRIM56"/>
    <property type="match status" value="1"/>
</dbReference>
<evidence type="ECO:0000259" key="8">
    <source>
        <dbReference type="PROSITE" id="PS50089"/>
    </source>
</evidence>
<feature type="domain" description="B box-type" evidence="9">
    <location>
        <begin position="109"/>
        <end position="158"/>
    </location>
</feature>
<evidence type="ECO:0000259" key="9">
    <source>
        <dbReference type="PROSITE" id="PS50119"/>
    </source>
</evidence>
<keyword evidence="5" id="KW-0175">Coiled coil</keyword>
<dbReference type="SMART" id="SM00336">
    <property type="entry name" value="BBOX"/>
    <property type="match status" value="2"/>
</dbReference>
<dbReference type="SMART" id="SM00502">
    <property type="entry name" value="BBC"/>
    <property type="match status" value="1"/>
</dbReference>
<dbReference type="InterPro" id="IPR013083">
    <property type="entry name" value="Znf_RING/FYVE/PHD"/>
</dbReference>
<dbReference type="InterPro" id="IPR000315">
    <property type="entry name" value="Znf_B-box"/>
</dbReference>
<dbReference type="AlphaFoldDB" id="A0A7J6AF34"/>
<dbReference type="Gene3D" id="3.30.160.60">
    <property type="entry name" value="Classic Zinc Finger"/>
    <property type="match status" value="1"/>
</dbReference>
<sequence>MTIRELADKTPNTFSLLEFYRLNRLPGRGMDEETSPRRMDSQGFARCASCGSMFGPETSPQLLPCLHALCVRCFAVSEKVTVCPVCQEKYDGNEVICNLLLAEHHINLREGNKCSSCDDPSISGWCVECQNNLCTVCVAAHKRAEDTHEHYVHTATPESPRPVMCRIHKQEVINSFCLMCDQLICRKCPPLHPHHLLQFSHEAVGRQRKQIRQMLQKVQQKNPSVQKSLNDLQGRLSDLEELQARLRLDVKNTVGRLCNMVLKKASKLLKEMEDVCRSEKEKIGERRTILQRLKGKQDYVLTFTEKVLDSQDHTVLLSCKKQIHRQLQFLLEQTAFPMTTMMELYFHSNELNVKKVLKAFGCIEAREVPFACSERGTASNQILTPDVQTTSPPSTTDQDSPPSVALPRIGPRKSNKDDDKGLAFSPNSSIRARLSSSSSQDNRYSDWPGSKRSWSYHPYQPRDTPRLLQSSGKAVSRSDKGSLVAQTSPCEPSGSGASQAEPGSSSTWPDETPMQLIPTFEKVALGVPSTRLQEDGELVGDQSRLRTRSRSPETVGANLQSVDSCLNAPPSGNDANNQDVKLSDPSAQPPNSNPDQSGPQNSKRPDLEGNLFCESHASADLLNPNKAAKTISPVSAQFHAASSKPDLRASEADLSTPQNLSPVLQSLNEDDTTLQEAKALEETLTDTMSDKCPPEYVLKHENEQTDINTLTYGVQSNELQIEPAQTSTLSVSVKEQPETVEVADLSSRHSCPLKEKDDEDGTPVTKIRDDKGDLVVLDSLGRDWLPRISLCRLSIRDYPSSCPPAFCVVRRRHSDGFHFGVVQEDGQSVVPRCLSRPLLVKKQHCAACRISGKLIQCSVCRRAFHRECHLPLISLSKTDQWQCVLCRDLSHTGDRDVDPEPAASPCLSLHEQRKCEYLLLSLSCHKHSSALYRSATPSSPRYVDVTLVRGRLLGKLAPPYRTPAEFVSDLWLLLNTLRHSSKKALHVEHLQSFFSKQLRGVFGTGLHPSLLTDPYRGRRTEGWRTRELEAARNKSDHSC</sequence>
<feature type="domain" description="B box-type" evidence="9">
    <location>
        <begin position="160"/>
        <end position="206"/>
    </location>
</feature>
<dbReference type="Pfam" id="PF00643">
    <property type="entry name" value="zf-B_box"/>
    <property type="match status" value="1"/>
</dbReference>
<protein>
    <submittedName>
        <fullName evidence="10">Uncharacterized protein</fullName>
    </submittedName>
</protein>
<dbReference type="Gene3D" id="3.30.40.10">
    <property type="entry name" value="Zinc/RING finger domain, C3HC4 (zinc finger)"/>
    <property type="match status" value="2"/>
</dbReference>
<evidence type="ECO:0000256" key="6">
    <source>
        <dbReference type="SAM" id="MobiDB-lite"/>
    </source>
</evidence>
<dbReference type="SUPFAM" id="SSF57903">
    <property type="entry name" value="FYVE/PHD zinc finger"/>
    <property type="match status" value="1"/>
</dbReference>
<dbReference type="InterPro" id="IPR019787">
    <property type="entry name" value="Znf_PHD-finger"/>
</dbReference>
<dbReference type="PROSITE" id="PS01359">
    <property type="entry name" value="ZF_PHD_1"/>
    <property type="match status" value="1"/>
</dbReference>
<gene>
    <name evidence="10" type="ORF">AMELA_G00173800</name>
</gene>
<dbReference type="EMBL" id="JAAGNN010000014">
    <property type="protein sequence ID" value="KAF4080659.1"/>
    <property type="molecule type" value="Genomic_DNA"/>
</dbReference>
<feature type="coiled-coil region" evidence="5">
    <location>
        <begin position="229"/>
        <end position="282"/>
    </location>
</feature>
<feature type="region of interest" description="Disordered" evidence="6">
    <location>
        <begin position="746"/>
        <end position="766"/>
    </location>
</feature>
<feature type="region of interest" description="Disordered" evidence="6">
    <location>
        <begin position="381"/>
        <end position="513"/>
    </location>
</feature>
<name>A0A7J6AF34_AMEME</name>
<dbReference type="SMART" id="SM00184">
    <property type="entry name" value="RING"/>
    <property type="match status" value="2"/>
</dbReference>
<dbReference type="GO" id="GO:0005654">
    <property type="term" value="C:nucleoplasm"/>
    <property type="evidence" value="ECO:0007669"/>
    <property type="project" value="TreeGrafter"/>
</dbReference>
<dbReference type="PROSITE" id="PS50089">
    <property type="entry name" value="ZF_RING_2"/>
    <property type="match status" value="1"/>
</dbReference>
<dbReference type="Proteomes" id="UP000593565">
    <property type="component" value="Unassembled WGS sequence"/>
</dbReference>